<evidence type="ECO:0000256" key="1">
    <source>
        <dbReference type="ARBA" id="ARBA00008645"/>
    </source>
</evidence>
<dbReference type="PANTHER" id="PTHR22946">
    <property type="entry name" value="DIENELACTONE HYDROLASE DOMAIN-CONTAINING PROTEIN-RELATED"/>
    <property type="match status" value="1"/>
</dbReference>
<dbReference type="InterPro" id="IPR050261">
    <property type="entry name" value="FrsA_esterase"/>
</dbReference>
<reference evidence="2" key="1">
    <citation type="submission" date="2014-05" db="EMBL/GenBank/DDBJ databases">
        <authorList>
            <person name="Urmite Genomes"/>
        </authorList>
    </citation>
    <scope>NUCLEOTIDE SEQUENCE</scope>
    <source>
        <strain evidence="2">DSM 44074</strain>
    </source>
</reference>
<name>A0AAV2WJL0_MYCNE</name>
<protein>
    <submittedName>
        <fullName evidence="2">Dipeptidyl aminopeptidase/acylaminoacyl peptidase</fullName>
    </submittedName>
</protein>
<keyword evidence="2" id="KW-0645">Protease</keyword>
<dbReference type="Gene3D" id="3.40.50.1820">
    <property type="entry name" value="alpha/beta hydrolase"/>
    <property type="match status" value="1"/>
</dbReference>
<keyword evidence="2" id="KW-0378">Hydrolase</keyword>
<dbReference type="SUPFAM" id="SSF53474">
    <property type="entry name" value="alpha/beta-Hydrolases"/>
    <property type="match status" value="1"/>
</dbReference>
<dbReference type="Gene3D" id="1.20.1440.110">
    <property type="entry name" value="acylaminoacyl peptidase"/>
    <property type="match status" value="1"/>
</dbReference>
<reference evidence="2" key="2">
    <citation type="submission" date="2015-09" db="EMBL/GenBank/DDBJ databases">
        <title>Draft genome sequence of Mycobacterium neoaurum DSM 44074.</title>
        <authorList>
            <person name="Croce O."/>
            <person name="Robert C."/>
            <person name="Raoult D."/>
            <person name="Drancourt M."/>
        </authorList>
    </citation>
    <scope>NUCLEOTIDE SEQUENCE</scope>
    <source>
        <strain evidence="2">DSM 44074</strain>
    </source>
</reference>
<dbReference type="GO" id="GO:0004177">
    <property type="term" value="F:aminopeptidase activity"/>
    <property type="evidence" value="ECO:0007669"/>
    <property type="project" value="UniProtKB-KW"/>
</dbReference>
<dbReference type="EMBL" id="LK021338">
    <property type="protein sequence ID" value="CDQ44450.1"/>
    <property type="molecule type" value="Genomic_DNA"/>
</dbReference>
<accession>A0AAV2WJL0</accession>
<keyword evidence="2" id="KW-0031">Aminopeptidase</keyword>
<dbReference type="AlphaFoldDB" id="A0AAV2WJL0"/>
<evidence type="ECO:0000313" key="2">
    <source>
        <dbReference type="EMBL" id="CDQ44450.1"/>
    </source>
</evidence>
<dbReference type="RefSeq" id="WP_199900921.1">
    <property type="nucleotide sequence ID" value="NZ_LK021338.1"/>
</dbReference>
<dbReference type="Proteomes" id="UP000028864">
    <property type="component" value="Unassembled WGS sequence"/>
</dbReference>
<comment type="similarity">
    <text evidence="1">Belongs to the AB hydrolase superfamily.</text>
</comment>
<dbReference type="InterPro" id="IPR029058">
    <property type="entry name" value="AB_hydrolase_fold"/>
</dbReference>
<evidence type="ECO:0000313" key="3">
    <source>
        <dbReference type="Proteomes" id="UP000028864"/>
    </source>
</evidence>
<dbReference type="PANTHER" id="PTHR22946:SF12">
    <property type="entry name" value="CONIDIAL PIGMENT BIOSYNTHESIS PROTEIN AYG1 (AFU_ORTHOLOGUE AFUA_2G17550)"/>
    <property type="match status" value="1"/>
</dbReference>
<sequence>MDTAPEMGMRSNFFTDQVMNSMTRAMLGRVYTRAADTGETLTTVDRITDGDLASWAHEWEATADRVAAIGDDCARKGHRLSGRNALLRAATYYATCVVVADGCAEPDEVRSRTFAAYRRCWEGYLGLLDNPPVPLEIPYEDTTLPGWFFRAPGGYRPTLVMVNGADGAASYLWPGYGSEASERGYHVVLFDGPGQQRMLFERGIGFRPDFENVLSPVVDATLRLPGVDPRRLALYAVSQGGYWAPRALAFEHRFAAAVIDDGVVDVSEAWHAMLSPELEELLRRGDRAGFDAAVERLPANARRTFAWRAKPYDSGSFFDTFREAACYRITPELAARITTPVLIGDPDDEGYFAGQPQRLYDMIAGEKTLVRFTRAEGAAGHCEPMARALAAQRFFDYLDDRLEVTDQGSGCRRPR</sequence>
<gene>
    <name evidence="2" type="ORF">BN1047_02329</name>
</gene>
<organism evidence="2 3">
    <name type="scientific">Mycolicibacterium neoaurum</name>
    <name type="common">Mycobacterium neoaurum</name>
    <dbReference type="NCBI Taxonomy" id="1795"/>
    <lineage>
        <taxon>Bacteria</taxon>
        <taxon>Bacillati</taxon>
        <taxon>Actinomycetota</taxon>
        <taxon>Actinomycetes</taxon>
        <taxon>Mycobacteriales</taxon>
        <taxon>Mycobacteriaceae</taxon>
        <taxon>Mycolicibacterium</taxon>
    </lineage>
</organism>
<proteinExistence type="inferred from homology"/>